<dbReference type="PANTHER" id="PTHR30636:SF3">
    <property type="entry name" value="UPF0701 PROTEIN YICC"/>
    <property type="match status" value="1"/>
</dbReference>
<accession>A0A084H3N3</accession>
<comment type="similarity">
    <text evidence="5">Belongs to the YicC/YloC family.</text>
</comment>
<protein>
    <recommendedName>
        <fullName evidence="10">Stress-induced protein</fullName>
    </recommendedName>
</protein>
<keyword evidence="2" id="KW-0540">Nuclease</keyword>
<keyword evidence="9" id="KW-1185">Reference proteome</keyword>
<reference evidence="8 9" key="1">
    <citation type="journal article" date="2005" name="Int. J. Syst. Evol. Microbiol.">
        <title>Bacillus cibi sp. nov., isolated from jeotgal, a traditional Korean fermented seafood.</title>
        <authorList>
            <person name="Yoon J.H."/>
            <person name="Lee C.H."/>
            <person name="Oh T.K."/>
        </authorList>
    </citation>
    <scope>NUCLEOTIDE SEQUENCE [LARGE SCALE GENOMIC DNA]</scope>
    <source>
        <strain evidence="8 9">DSM 16189</strain>
    </source>
</reference>
<feature type="domain" description="Endoribonuclease YicC-like N-terminal" evidence="6">
    <location>
        <begin position="3"/>
        <end position="155"/>
    </location>
</feature>
<dbReference type="InterPro" id="IPR013551">
    <property type="entry name" value="YicC-like_C"/>
</dbReference>
<dbReference type="Proteomes" id="UP000028549">
    <property type="component" value="Unassembled WGS sequence"/>
</dbReference>
<dbReference type="Pfam" id="PF03755">
    <property type="entry name" value="YicC-like_N"/>
    <property type="match status" value="1"/>
</dbReference>
<dbReference type="AlphaFoldDB" id="A0A084H3N3"/>
<gene>
    <name evidence="8" type="ORF">GS18_0204525</name>
</gene>
<keyword evidence="4" id="KW-0378">Hydrolase</keyword>
<dbReference type="InterPro" id="IPR005229">
    <property type="entry name" value="YicC/YloC-like"/>
</dbReference>
<organism evidence="8 9">
    <name type="scientific">Metabacillus indicus</name>
    <name type="common">Bacillus indicus</name>
    <dbReference type="NCBI Taxonomy" id="246786"/>
    <lineage>
        <taxon>Bacteria</taxon>
        <taxon>Bacillati</taxon>
        <taxon>Bacillota</taxon>
        <taxon>Bacilli</taxon>
        <taxon>Bacillales</taxon>
        <taxon>Bacillaceae</taxon>
        <taxon>Metabacillus</taxon>
    </lineage>
</organism>
<dbReference type="NCBIfam" id="TIGR00255">
    <property type="entry name" value="YicC/YloC family endoribonuclease"/>
    <property type="match status" value="1"/>
</dbReference>
<evidence type="ECO:0008006" key="10">
    <source>
        <dbReference type="Google" id="ProtNLM"/>
    </source>
</evidence>
<evidence type="ECO:0000256" key="1">
    <source>
        <dbReference type="ARBA" id="ARBA00001968"/>
    </source>
</evidence>
<evidence type="ECO:0000313" key="9">
    <source>
        <dbReference type="Proteomes" id="UP000028549"/>
    </source>
</evidence>
<sequence>MVCSMTGYGRSTERNDQHTITAEMKSVNHRFFEINVRMPRQLMSVEDKIKKVISSEVKRGRVEVYITIEGEALAERVIEIDWKLLDQYADAASEMENRYQTGSRLKLSDLFRLDSVFSVAEMAKGNETLEELILSAVRGAAMQLKDMRREEGSYLRIDLLKQLSEIEGYADEIEKHAPDVVLRYKNRLEKKMAELSGGSIDDSRIAAEAALFADRADISEEITRIRSHLLQFRQTMEKPEPAGRKLDFLVQELNREANTIGSKANDKEISRCSVELKSVIERIKEQVQNIE</sequence>
<dbReference type="GO" id="GO:0016787">
    <property type="term" value="F:hydrolase activity"/>
    <property type="evidence" value="ECO:0007669"/>
    <property type="project" value="UniProtKB-KW"/>
</dbReference>
<evidence type="ECO:0000313" key="8">
    <source>
        <dbReference type="EMBL" id="KEZ54195.1"/>
    </source>
</evidence>
<dbReference type="InterPro" id="IPR013527">
    <property type="entry name" value="YicC-like_N"/>
</dbReference>
<dbReference type="EMBL" id="JNVC02000001">
    <property type="protein sequence ID" value="KEZ54195.1"/>
    <property type="molecule type" value="Genomic_DNA"/>
</dbReference>
<dbReference type="GO" id="GO:0004521">
    <property type="term" value="F:RNA endonuclease activity"/>
    <property type="evidence" value="ECO:0007669"/>
    <property type="project" value="InterPro"/>
</dbReference>
<dbReference type="Pfam" id="PF08340">
    <property type="entry name" value="YicC-like_C"/>
    <property type="match status" value="1"/>
</dbReference>
<name>A0A084H3N3_METID</name>
<evidence type="ECO:0000256" key="5">
    <source>
        <dbReference type="ARBA" id="ARBA00035648"/>
    </source>
</evidence>
<dbReference type="RefSeq" id="WP_029565583.1">
    <property type="nucleotide sequence ID" value="NZ_CANLZQ010000006.1"/>
</dbReference>
<comment type="caution">
    <text evidence="8">The sequence shown here is derived from an EMBL/GenBank/DDBJ whole genome shotgun (WGS) entry which is preliminary data.</text>
</comment>
<feature type="domain" description="Endoribonuclease YicC-like C-terminal" evidence="7">
    <location>
        <begin position="173"/>
        <end position="291"/>
    </location>
</feature>
<dbReference type="PANTHER" id="PTHR30636">
    <property type="entry name" value="UPF0701 PROTEIN YICC"/>
    <property type="match status" value="1"/>
</dbReference>
<dbReference type="STRING" id="246786.GS18_0204525"/>
<keyword evidence="3" id="KW-0255">Endonuclease</keyword>
<comment type="cofactor">
    <cofactor evidence="1">
        <name>a divalent metal cation</name>
        <dbReference type="ChEBI" id="CHEBI:60240"/>
    </cofactor>
</comment>
<evidence type="ECO:0000256" key="3">
    <source>
        <dbReference type="ARBA" id="ARBA00022759"/>
    </source>
</evidence>
<evidence type="ECO:0000259" key="7">
    <source>
        <dbReference type="Pfam" id="PF08340"/>
    </source>
</evidence>
<evidence type="ECO:0000256" key="2">
    <source>
        <dbReference type="ARBA" id="ARBA00022722"/>
    </source>
</evidence>
<evidence type="ECO:0000256" key="4">
    <source>
        <dbReference type="ARBA" id="ARBA00022801"/>
    </source>
</evidence>
<dbReference type="OrthoDB" id="9771229at2"/>
<proteinExistence type="inferred from homology"/>
<evidence type="ECO:0000259" key="6">
    <source>
        <dbReference type="Pfam" id="PF03755"/>
    </source>
</evidence>